<dbReference type="InterPro" id="IPR001012">
    <property type="entry name" value="UBX_dom"/>
</dbReference>
<dbReference type="Proteomes" id="UP000650833">
    <property type="component" value="Unassembled WGS sequence"/>
</dbReference>
<dbReference type="Gene3D" id="3.10.20.90">
    <property type="entry name" value="Phosphatidylinositol 3-kinase Catalytic Subunit, Chain A, domain 1"/>
    <property type="match status" value="1"/>
</dbReference>
<evidence type="ECO:0000256" key="1">
    <source>
        <dbReference type="SAM" id="MobiDB-lite"/>
    </source>
</evidence>
<protein>
    <recommendedName>
        <fullName evidence="2">UBX domain-containing protein</fullName>
    </recommendedName>
</protein>
<name>A0A8H7RC83_9FUNG</name>
<dbReference type="OrthoDB" id="120976at2759"/>
<dbReference type="Pfam" id="PF00789">
    <property type="entry name" value="UBX"/>
    <property type="match status" value="1"/>
</dbReference>
<evidence type="ECO:0000259" key="2">
    <source>
        <dbReference type="PROSITE" id="PS50033"/>
    </source>
</evidence>
<dbReference type="CDD" id="cd01767">
    <property type="entry name" value="UBX"/>
    <property type="match status" value="1"/>
</dbReference>
<dbReference type="PROSITE" id="PS50033">
    <property type="entry name" value="UBX"/>
    <property type="match status" value="1"/>
</dbReference>
<comment type="caution">
    <text evidence="3">The sequence shown here is derived from an EMBL/GenBank/DDBJ whole genome shotgun (WGS) entry which is preliminary data.</text>
</comment>
<dbReference type="InterPro" id="IPR029071">
    <property type="entry name" value="Ubiquitin-like_domsf"/>
</dbReference>
<dbReference type="PANTHER" id="PTHR13318">
    <property type="entry name" value="PARTNER OF PAIRED, ISOFORM B-RELATED"/>
    <property type="match status" value="1"/>
</dbReference>
<dbReference type="GO" id="GO:0031146">
    <property type="term" value="P:SCF-dependent proteasomal ubiquitin-dependent protein catabolic process"/>
    <property type="evidence" value="ECO:0007669"/>
    <property type="project" value="TreeGrafter"/>
</dbReference>
<dbReference type="Pfam" id="PF13516">
    <property type="entry name" value="LRR_6"/>
    <property type="match status" value="2"/>
</dbReference>
<keyword evidence="4" id="KW-1185">Reference proteome</keyword>
<gene>
    <name evidence="3" type="ORF">INT46_005071</name>
</gene>
<organism evidence="3 4">
    <name type="scientific">Mucor plumbeus</name>
    <dbReference type="NCBI Taxonomy" id="97098"/>
    <lineage>
        <taxon>Eukaryota</taxon>
        <taxon>Fungi</taxon>
        <taxon>Fungi incertae sedis</taxon>
        <taxon>Mucoromycota</taxon>
        <taxon>Mucoromycotina</taxon>
        <taxon>Mucoromycetes</taxon>
        <taxon>Mucorales</taxon>
        <taxon>Mucorineae</taxon>
        <taxon>Mucoraceae</taxon>
        <taxon>Mucor</taxon>
    </lineage>
</organism>
<feature type="domain" description="UBX" evidence="2">
    <location>
        <begin position="153"/>
        <end position="235"/>
    </location>
</feature>
<dbReference type="InterPro" id="IPR006553">
    <property type="entry name" value="Leu-rich_rpt_Cys-con_subtyp"/>
</dbReference>
<dbReference type="InterPro" id="IPR057207">
    <property type="entry name" value="FBXL15_LRR"/>
</dbReference>
<reference evidence="3" key="1">
    <citation type="submission" date="2020-12" db="EMBL/GenBank/DDBJ databases">
        <title>Metabolic potential, ecology and presence of endohyphal bacteria is reflected in genomic diversity of Mucoromycotina.</title>
        <authorList>
            <person name="Muszewska A."/>
            <person name="Okrasinska A."/>
            <person name="Steczkiewicz K."/>
            <person name="Drgas O."/>
            <person name="Orlowska M."/>
            <person name="Perlinska-Lenart U."/>
            <person name="Aleksandrzak-Piekarczyk T."/>
            <person name="Szatraj K."/>
            <person name="Zielenkiewicz U."/>
            <person name="Pilsyk S."/>
            <person name="Malc E."/>
            <person name="Mieczkowski P."/>
            <person name="Kruszewska J.S."/>
            <person name="Biernat P."/>
            <person name="Pawlowska J."/>
        </authorList>
    </citation>
    <scope>NUCLEOTIDE SEQUENCE</scope>
    <source>
        <strain evidence="3">CBS 226.32</strain>
    </source>
</reference>
<dbReference type="SMART" id="SM00367">
    <property type="entry name" value="LRR_CC"/>
    <property type="match status" value="5"/>
</dbReference>
<dbReference type="EMBL" id="JAEPRC010000124">
    <property type="protein sequence ID" value="KAG2207660.1"/>
    <property type="molecule type" value="Genomic_DNA"/>
</dbReference>
<dbReference type="SUPFAM" id="SSF52047">
    <property type="entry name" value="RNI-like"/>
    <property type="match status" value="1"/>
</dbReference>
<dbReference type="InterPro" id="IPR032675">
    <property type="entry name" value="LRR_dom_sf"/>
</dbReference>
<sequence length="839" mass="94207">MTQNDNNLAYLLSLGFELELCKQALQQNATLEDATEWILNPSRPTISKVDNIDFSQPFASSSSLHAPDISNVKKQVDNKASKDMQKKKFDRIANDLKKERLAEREARRRALLDIKEDREKLKHRIHSQPTSMQITNNKSDTSARNTKPKEIKPNDQFAFIQFKWTNSNTLRQKFSPDTKIMQILEFVMEKEVRNQNATLDNISLISTFPKRIYTIQDAALDMREAGFLPNVTLNVNIAAAPVIEEDAAGDEEEEIASDNAMEEDSYSEEESDENDDIDGMDIDAINAIDPHRPPIHNVRRIWGRVGTGHHLTDPSPIVNTSEMDTNVNEGAEVEDTTNNRRSNFLSAMEQRAVATSITDIPLNQHQHILERHTKSLRETCSMSVAGLLSQHSLQMNSYLKNLGSVSSEVAEQLLEYLVNSGKLNATTMRKLADHCYLQNIKLDSYTYCTDSLIGDLARSNSTISVTKLSLRGCDVITDNGIRSLIGLKNLSYLDVNNCKVTDKGLKSLENLNQLYHLNLSKTKITDQGISSMVANSKFKNHLEVLLLDGCTRVKSSSTLVLIVNGFENLLQLSLANTCIQQQEVKIKIRTDIKLEQLDLTSTSICDNDLIRIISQLRNLIELKMSGCGNVSTRGLSFLPRGKLVQFPDREHELDSVLSRFKELPLEHLDLTGFLNVTDDGAKQIADMKHLRYLSLDGTKVTDAGVELLKDLVELEKLYLDRTLITDAGLSQLIGLSKLDTLSLCHTKVSNVFLKLLGDFEQTSFTRNLRTLNLAKCSSITNKGVRRLSGTLNLTNLNLDHTSVSKGCLKYLKDLKHLKPVRLQGISNESDQNDDSDDDF</sequence>
<evidence type="ECO:0000313" key="3">
    <source>
        <dbReference type="EMBL" id="KAG2207660.1"/>
    </source>
</evidence>
<dbReference type="Gene3D" id="3.80.10.10">
    <property type="entry name" value="Ribonuclease Inhibitor"/>
    <property type="match status" value="5"/>
</dbReference>
<dbReference type="AlphaFoldDB" id="A0A8H7RC83"/>
<dbReference type="Pfam" id="PF25372">
    <property type="entry name" value="DUF7885"/>
    <property type="match status" value="1"/>
</dbReference>
<dbReference type="Gene3D" id="1.10.8.10">
    <property type="entry name" value="DNA helicase RuvA subunit, C-terminal domain"/>
    <property type="match status" value="1"/>
</dbReference>
<dbReference type="SUPFAM" id="SSF54236">
    <property type="entry name" value="Ubiquitin-like"/>
    <property type="match status" value="1"/>
</dbReference>
<dbReference type="GO" id="GO:0019005">
    <property type="term" value="C:SCF ubiquitin ligase complex"/>
    <property type="evidence" value="ECO:0007669"/>
    <property type="project" value="TreeGrafter"/>
</dbReference>
<feature type="region of interest" description="Disordered" evidence="1">
    <location>
        <begin position="62"/>
        <end position="85"/>
    </location>
</feature>
<proteinExistence type="predicted"/>
<accession>A0A8H7RC83</accession>
<dbReference type="SUPFAM" id="SSF46934">
    <property type="entry name" value="UBA-like"/>
    <property type="match status" value="1"/>
</dbReference>
<dbReference type="InterPro" id="IPR001611">
    <property type="entry name" value="Leu-rich_rpt"/>
</dbReference>
<dbReference type="InterPro" id="IPR009060">
    <property type="entry name" value="UBA-like_sf"/>
</dbReference>
<evidence type="ECO:0000313" key="4">
    <source>
        <dbReference type="Proteomes" id="UP000650833"/>
    </source>
</evidence>
<feature type="region of interest" description="Disordered" evidence="1">
    <location>
        <begin position="246"/>
        <end position="276"/>
    </location>
</feature>
<feature type="compositionally biased region" description="Basic and acidic residues" evidence="1">
    <location>
        <begin position="74"/>
        <end position="85"/>
    </location>
</feature>